<feature type="region of interest" description="Disordered" evidence="2">
    <location>
        <begin position="235"/>
        <end position="261"/>
    </location>
</feature>
<dbReference type="EMBL" id="JBHFFA010000004">
    <property type="protein sequence ID" value="KAL2630851.1"/>
    <property type="molecule type" value="Genomic_DNA"/>
</dbReference>
<dbReference type="Gene3D" id="3.30.40.10">
    <property type="entry name" value="Zinc/RING finger domain, C3HC4 (zinc finger)"/>
    <property type="match status" value="1"/>
</dbReference>
<comment type="caution">
    <text evidence="4">The sequence shown here is derived from an EMBL/GenBank/DDBJ whole genome shotgun (WGS) entry which is preliminary data.</text>
</comment>
<evidence type="ECO:0000256" key="2">
    <source>
        <dbReference type="SAM" id="MobiDB-lite"/>
    </source>
</evidence>
<protein>
    <recommendedName>
        <fullName evidence="3">RING-type domain-containing protein</fullName>
    </recommendedName>
</protein>
<dbReference type="PANTHER" id="PTHR12109:SF5">
    <property type="entry name" value="RING-TYPE DOMAIN-CONTAINING PROTEIN"/>
    <property type="match status" value="1"/>
</dbReference>
<keyword evidence="1" id="KW-0862">Zinc</keyword>
<dbReference type="InterPro" id="IPR047126">
    <property type="entry name" value="RNF141-like"/>
</dbReference>
<proteinExistence type="predicted"/>
<dbReference type="GO" id="GO:0008270">
    <property type="term" value="F:zinc ion binding"/>
    <property type="evidence" value="ECO:0007669"/>
    <property type="project" value="UniProtKB-KW"/>
</dbReference>
<feature type="compositionally biased region" description="Basic and acidic residues" evidence="2">
    <location>
        <begin position="148"/>
        <end position="173"/>
    </location>
</feature>
<reference evidence="4 5" key="1">
    <citation type="submission" date="2024-09" db="EMBL/GenBank/DDBJ databases">
        <title>Chromosome-scale assembly of Riccia fluitans.</title>
        <authorList>
            <person name="Paukszto L."/>
            <person name="Sawicki J."/>
            <person name="Karawczyk K."/>
            <person name="Piernik-Szablinska J."/>
            <person name="Szczecinska M."/>
            <person name="Mazdziarz M."/>
        </authorList>
    </citation>
    <scope>NUCLEOTIDE SEQUENCE [LARGE SCALE GENOMIC DNA]</scope>
    <source>
        <strain evidence="4">Rf_01</strain>
        <tissue evidence="4">Aerial parts of the thallus</tissue>
    </source>
</reference>
<dbReference type="Proteomes" id="UP001605036">
    <property type="component" value="Unassembled WGS sequence"/>
</dbReference>
<organism evidence="4 5">
    <name type="scientific">Riccia fluitans</name>
    <dbReference type="NCBI Taxonomy" id="41844"/>
    <lineage>
        <taxon>Eukaryota</taxon>
        <taxon>Viridiplantae</taxon>
        <taxon>Streptophyta</taxon>
        <taxon>Embryophyta</taxon>
        <taxon>Marchantiophyta</taxon>
        <taxon>Marchantiopsida</taxon>
        <taxon>Marchantiidae</taxon>
        <taxon>Marchantiales</taxon>
        <taxon>Ricciaceae</taxon>
        <taxon>Riccia</taxon>
    </lineage>
</organism>
<dbReference type="InterPro" id="IPR013083">
    <property type="entry name" value="Znf_RING/FYVE/PHD"/>
</dbReference>
<dbReference type="Pfam" id="PF13920">
    <property type="entry name" value="zf-C3HC4_3"/>
    <property type="match status" value="1"/>
</dbReference>
<dbReference type="InterPro" id="IPR001841">
    <property type="entry name" value="Znf_RING"/>
</dbReference>
<feature type="domain" description="RING-type" evidence="3">
    <location>
        <begin position="760"/>
        <end position="795"/>
    </location>
</feature>
<sequence>METDDGKQAGAPVDGAMMDENKKVRVKALRLPRARELVGRSQVDLAVKERATTVDCVAERFADLVIMRNSIVVALNFDYVTEPVKVAALYITRISYSDRASGGQISSCTPCSSSVLKAPQEGSNRKEIEALVEQQRLQRLERQRCEEDTARLVRDSSSHSDRSGDVVHGRTANDVKGSGNTSKGSKQQQYEFHDCRDRQCASHCIHGDIKNKKTKDSSFAAAAANCAAADVSRAGSTRTGGVWSGKESQRSKHAQQQQQSIHAVVESRRRLARGPRSGAPVVSDAHVTVPLEDHRVVSTEYQASGTQALMRVTLLAAGFVIGARGISARLIGQVTGSIVQSWTESSRPDAVPIRLFRIQGKKAVVQAAVVLISQAVVKYKDLCDCKRRGEFVQREHVINGVEFYYQPPPRKAFAVIPESSLCSSGGNLVNNQVGGNSKQGSGAGPDPSQGVGVPNDGGSDQLLRPAPVIHGQLSFPLHQVWLQYFQAQQQQKQLQQQEAQQLQKTAHRKAAVKSGVVPVVDDNQSMVKRVTQPQGFFDWRQQQHNSQVQQQQAIPQPKVLGQQQQKKIEHLEENVGCDSNGCSRELERIDQGLQQSVVSLEQALQQVRLEQRLLQQQNNREVAEPAGACDRSVAAATNSIKQMKEPNVWAESKQERGGSPGQKFHQGSSLFSIFGTSELPLPVSRDGRSDTYANSAAAAVPLGMLNSSASSCTTPFDFLQCDFLRESLHSSPFTSHDNGPVFEYNRYGHTQNDPVDTNLCVVCLERPVSVRLMACGHSSFCLDCLQGLADCPLCHEKIVGMHQCPPTGPTASPQCCLPVAAKLNGFSYHLWNWIPGASV</sequence>
<keyword evidence="5" id="KW-1185">Reference proteome</keyword>
<dbReference type="PANTHER" id="PTHR12109">
    <property type="entry name" value="RING FINGER PROTEIN 141-RELATED"/>
    <property type="match status" value="1"/>
</dbReference>
<feature type="compositionally biased region" description="Polar residues" evidence="2">
    <location>
        <begin position="178"/>
        <end position="190"/>
    </location>
</feature>
<keyword evidence="1" id="KW-0863">Zinc-finger</keyword>
<evidence type="ECO:0000313" key="5">
    <source>
        <dbReference type="Proteomes" id="UP001605036"/>
    </source>
</evidence>
<dbReference type="PROSITE" id="PS50089">
    <property type="entry name" value="ZF_RING_2"/>
    <property type="match status" value="1"/>
</dbReference>
<dbReference type="SUPFAM" id="SSF57850">
    <property type="entry name" value="RING/U-box"/>
    <property type="match status" value="1"/>
</dbReference>
<evidence type="ECO:0000259" key="3">
    <source>
        <dbReference type="PROSITE" id="PS50089"/>
    </source>
</evidence>
<dbReference type="AlphaFoldDB" id="A0ABD1YJ94"/>
<evidence type="ECO:0000256" key="1">
    <source>
        <dbReference type="PROSITE-ProRule" id="PRU00175"/>
    </source>
</evidence>
<dbReference type="SMART" id="SM00184">
    <property type="entry name" value="RING"/>
    <property type="match status" value="1"/>
</dbReference>
<feature type="region of interest" description="Disordered" evidence="2">
    <location>
        <begin position="431"/>
        <end position="464"/>
    </location>
</feature>
<gene>
    <name evidence="4" type="ORF">R1flu_015537</name>
</gene>
<accession>A0ABD1YJ94</accession>
<name>A0ABD1YJ94_9MARC</name>
<keyword evidence="1" id="KW-0479">Metal-binding</keyword>
<feature type="region of interest" description="Disordered" evidence="2">
    <location>
        <begin position="148"/>
        <end position="190"/>
    </location>
</feature>
<evidence type="ECO:0000313" key="4">
    <source>
        <dbReference type="EMBL" id="KAL2630851.1"/>
    </source>
</evidence>